<dbReference type="InterPro" id="IPR003399">
    <property type="entry name" value="Mce/MlaD"/>
</dbReference>
<reference evidence="5 6" key="1">
    <citation type="journal article" date="2019" name="Emerg. Microbes Infect.">
        <title>Comprehensive subspecies identification of 175 nontuberculous mycobacteria species based on 7547 genomic profiles.</title>
        <authorList>
            <person name="Matsumoto Y."/>
            <person name="Kinjo T."/>
            <person name="Motooka D."/>
            <person name="Nabeya D."/>
            <person name="Jung N."/>
            <person name="Uechi K."/>
            <person name="Horii T."/>
            <person name="Iida T."/>
            <person name="Fujita J."/>
            <person name="Nakamura S."/>
        </authorList>
    </citation>
    <scope>NUCLEOTIDE SEQUENCE [LARGE SCALE GENOMIC DNA]</scope>
    <source>
        <strain evidence="5 6">JCM 30396</strain>
    </source>
</reference>
<protein>
    <submittedName>
        <fullName evidence="5">MCE-family protein MCE3A</fullName>
    </submittedName>
</protein>
<feature type="transmembrane region" description="Helical" evidence="2">
    <location>
        <begin position="12"/>
        <end position="34"/>
    </location>
</feature>
<dbReference type="AlphaFoldDB" id="A0A7I7T933"/>
<evidence type="ECO:0000259" key="3">
    <source>
        <dbReference type="Pfam" id="PF02470"/>
    </source>
</evidence>
<feature type="region of interest" description="Disordered" evidence="1">
    <location>
        <begin position="397"/>
        <end position="444"/>
    </location>
</feature>
<dbReference type="GO" id="GO:0005576">
    <property type="term" value="C:extracellular region"/>
    <property type="evidence" value="ECO:0007669"/>
    <property type="project" value="TreeGrafter"/>
</dbReference>
<dbReference type="RefSeq" id="WP_163749088.1">
    <property type="nucleotide sequence ID" value="NZ_BAABEL010000015.1"/>
</dbReference>
<keyword evidence="2" id="KW-0472">Membrane</keyword>
<dbReference type="PANTHER" id="PTHR33371:SF19">
    <property type="entry name" value="MCE-FAMILY PROTEIN MCE4A"/>
    <property type="match status" value="1"/>
</dbReference>
<accession>A0A7I7T933</accession>
<organism evidence="5 6">
    <name type="scientific">Mycolicibacterium helvum</name>
    <dbReference type="NCBI Taxonomy" id="1534349"/>
    <lineage>
        <taxon>Bacteria</taxon>
        <taxon>Bacillati</taxon>
        <taxon>Actinomycetota</taxon>
        <taxon>Actinomycetes</taxon>
        <taxon>Mycobacteriales</taxon>
        <taxon>Mycobacteriaceae</taxon>
        <taxon>Mycolicibacterium</taxon>
    </lineage>
</organism>
<dbReference type="NCBIfam" id="TIGR00996">
    <property type="entry name" value="Mtu_fam_mce"/>
    <property type="match status" value="1"/>
</dbReference>
<gene>
    <name evidence="5" type="primary">mce3A_1</name>
    <name evidence="5" type="ORF">MHEL_32120</name>
</gene>
<evidence type="ECO:0000259" key="4">
    <source>
        <dbReference type="Pfam" id="PF11887"/>
    </source>
</evidence>
<keyword evidence="2" id="KW-1133">Transmembrane helix</keyword>
<dbReference type="EMBL" id="AP022596">
    <property type="protein sequence ID" value="BBY64969.1"/>
    <property type="molecule type" value="Genomic_DNA"/>
</dbReference>
<feature type="domain" description="Mce/MlaD" evidence="3">
    <location>
        <begin position="42"/>
        <end position="116"/>
    </location>
</feature>
<keyword evidence="6" id="KW-1185">Reference proteome</keyword>
<dbReference type="InterPro" id="IPR052336">
    <property type="entry name" value="MlaD_Phospholipid_Transporter"/>
</dbReference>
<dbReference type="InterPro" id="IPR005693">
    <property type="entry name" value="Mce"/>
</dbReference>
<dbReference type="Proteomes" id="UP000467148">
    <property type="component" value="Chromosome"/>
</dbReference>
<sequence length="444" mass="47056">MEARPGERRLPPALWTLILVLVIAGIAALTAALFTGRFNTYVDVVVMSQRSGLVMEPGAKVRMRGVQVGRVAGVEGGNPVRMRVELFPDQVALIPQDVQAEVRSTTAFGAKYLDFIGADGIPQTHIRAGTVVMSRNVTTEVNTVFENLVDVLHTVDPPKLNATLAALAEAVRGQGSRIGEATSAANEVLAQLNPLMDTARGDWVSVRRFADAYDGAANNLIDTLDAAATSSRTIVDNERNLDALLLNVIGFAQSGISLIEPNRDNLVQAVNGLAPTTGLLHTYSPSYTCMLLGAKWYLDHGGRAQVGGNGRTIVLDSALNLGDDPYRYPDNLPIVAAKGGPGGKPGCGSLPDVSKQFPVRQLITNTGWGTGVDIRPNPGIGHPWWLNLFPVTRAVPEQPSLHGEGPPAIGPVPYPGAPPYEPLPPPPDAANDSATDLPAEHGLR</sequence>
<evidence type="ECO:0000256" key="1">
    <source>
        <dbReference type="SAM" id="MobiDB-lite"/>
    </source>
</evidence>
<dbReference type="Pfam" id="PF11887">
    <property type="entry name" value="Mce4_CUP1"/>
    <property type="match status" value="1"/>
</dbReference>
<dbReference type="GO" id="GO:0051701">
    <property type="term" value="P:biological process involved in interaction with host"/>
    <property type="evidence" value="ECO:0007669"/>
    <property type="project" value="TreeGrafter"/>
</dbReference>
<feature type="compositionally biased region" description="Pro residues" evidence="1">
    <location>
        <begin position="408"/>
        <end position="428"/>
    </location>
</feature>
<keyword evidence="2" id="KW-0812">Transmembrane</keyword>
<evidence type="ECO:0000313" key="6">
    <source>
        <dbReference type="Proteomes" id="UP000467148"/>
    </source>
</evidence>
<dbReference type="KEGG" id="mhev:MHEL_32120"/>
<dbReference type="InterPro" id="IPR024516">
    <property type="entry name" value="Mce_C"/>
</dbReference>
<proteinExistence type="predicted"/>
<evidence type="ECO:0000256" key="2">
    <source>
        <dbReference type="SAM" id="Phobius"/>
    </source>
</evidence>
<evidence type="ECO:0000313" key="5">
    <source>
        <dbReference type="EMBL" id="BBY64969.1"/>
    </source>
</evidence>
<name>A0A7I7T933_9MYCO</name>
<dbReference type="Pfam" id="PF02470">
    <property type="entry name" value="MlaD"/>
    <property type="match status" value="1"/>
</dbReference>
<dbReference type="PANTHER" id="PTHR33371">
    <property type="entry name" value="INTERMEMBRANE PHOSPHOLIPID TRANSPORT SYSTEM BINDING PROTEIN MLAD-RELATED"/>
    <property type="match status" value="1"/>
</dbReference>
<feature type="domain" description="Mammalian cell entry C-terminal" evidence="4">
    <location>
        <begin position="124"/>
        <end position="341"/>
    </location>
</feature>